<reference evidence="2 3" key="1">
    <citation type="journal article" date="2013" name="ISME J.">
        <title>Metabolic model for the filamentous 'Candidatus Microthrix parvicella' based on genomic and metagenomic analyses.</title>
        <authorList>
            <person name="Jon McIlroy S."/>
            <person name="Kristiansen R."/>
            <person name="Albertsen M."/>
            <person name="Michael Karst S."/>
            <person name="Rossetti S."/>
            <person name="Lund Nielsen J."/>
            <person name="Tandoi V."/>
            <person name="James Seviour R."/>
            <person name="Nielsen P.H."/>
        </authorList>
    </citation>
    <scope>NUCLEOTIDE SEQUENCE [LARGE SCALE GENOMIC DNA]</scope>
    <source>
        <strain evidence="2 3">RN1</strain>
    </source>
</reference>
<keyword evidence="1" id="KW-1133">Transmembrane helix</keyword>
<evidence type="ECO:0000256" key="1">
    <source>
        <dbReference type="SAM" id="Phobius"/>
    </source>
</evidence>
<dbReference type="Proteomes" id="UP000018291">
    <property type="component" value="Unassembled WGS sequence"/>
</dbReference>
<sequence>MDTTPGEALTNRPREHIIALTNKSRTAIYNALTDIIEEEALEEMLTNFPAREVDEPVTRDFLDARIAEIDVRMAQMETRINATLDQRLTSQTRWMVAMIVAAPTVTVVLQAYFT</sequence>
<organism evidence="2 3">
    <name type="scientific">Candidatus Neomicrothrix parvicella RN1</name>
    <dbReference type="NCBI Taxonomy" id="1229780"/>
    <lineage>
        <taxon>Bacteria</taxon>
        <taxon>Bacillati</taxon>
        <taxon>Actinomycetota</taxon>
        <taxon>Acidimicrobiia</taxon>
        <taxon>Acidimicrobiales</taxon>
        <taxon>Microthrixaceae</taxon>
        <taxon>Candidatus Neomicrothrix</taxon>
    </lineage>
</organism>
<comment type="caution">
    <text evidence="2">The sequence shown here is derived from an EMBL/GenBank/DDBJ whole genome shotgun (WGS) entry which is preliminary data.</text>
</comment>
<proteinExistence type="predicted"/>
<dbReference type="STRING" id="1229780.BN381_10149"/>
<dbReference type="EMBL" id="CANL01000001">
    <property type="protein sequence ID" value="CCM61918.1"/>
    <property type="molecule type" value="Genomic_DNA"/>
</dbReference>
<name>R4YVU0_9ACTN</name>
<evidence type="ECO:0000313" key="2">
    <source>
        <dbReference type="EMBL" id="CCM61918.1"/>
    </source>
</evidence>
<accession>R4YVU0</accession>
<gene>
    <name evidence="2" type="ORF">BN381_10149</name>
</gene>
<protein>
    <recommendedName>
        <fullName evidence="4">DUF1640 domain-containing protein</fullName>
    </recommendedName>
</protein>
<keyword evidence="1" id="KW-0472">Membrane</keyword>
<keyword evidence="3" id="KW-1185">Reference proteome</keyword>
<evidence type="ECO:0000313" key="3">
    <source>
        <dbReference type="Proteomes" id="UP000018291"/>
    </source>
</evidence>
<dbReference type="RefSeq" id="WP_012222812.1">
    <property type="nucleotide sequence ID" value="NZ_HG422565.1"/>
</dbReference>
<feature type="transmembrane region" description="Helical" evidence="1">
    <location>
        <begin position="94"/>
        <end position="113"/>
    </location>
</feature>
<dbReference type="HOGENOM" id="CLU_175363_0_0_11"/>
<evidence type="ECO:0008006" key="4">
    <source>
        <dbReference type="Google" id="ProtNLM"/>
    </source>
</evidence>
<dbReference type="AlphaFoldDB" id="R4YVU0"/>
<keyword evidence="1" id="KW-0812">Transmembrane</keyword>